<dbReference type="EMBL" id="MFQH01000014">
    <property type="protein sequence ID" value="OGH78298.1"/>
    <property type="molecule type" value="Genomic_DNA"/>
</dbReference>
<evidence type="ECO:0000256" key="5">
    <source>
        <dbReference type="ARBA" id="ARBA00023204"/>
    </source>
</evidence>
<keyword evidence="5 6" id="KW-0234">DNA repair</keyword>
<comment type="caution">
    <text evidence="8">The sequence shown here is derived from an EMBL/GenBank/DDBJ whole genome shotgun (WGS) entry which is preliminary data.</text>
</comment>
<keyword evidence="8" id="KW-0547">Nucleotide-binding</keyword>
<dbReference type="GO" id="GO:0006281">
    <property type="term" value="P:DNA repair"/>
    <property type="evidence" value="ECO:0007669"/>
    <property type="project" value="UniProtKB-UniRule"/>
</dbReference>
<dbReference type="InterPro" id="IPR010994">
    <property type="entry name" value="RuvA_2-like"/>
</dbReference>
<keyword evidence="8" id="KW-0378">Hydrolase</keyword>
<keyword evidence="8" id="KW-0067">ATP-binding</keyword>
<dbReference type="SUPFAM" id="SSF46929">
    <property type="entry name" value="DNA helicase RuvA subunit, C-terminal domain"/>
    <property type="match status" value="1"/>
</dbReference>
<dbReference type="InterPro" id="IPR000085">
    <property type="entry name" value="RuvA"/>
</dbReference>
<dbReference type="GO" id="GO:0005524">
    <property type="term" value="F:ATP binding"/>
    <property type="evidence" value="ECO:0007669"/>
    <property type="project" value="InterPro"/>
</dbReference>
<feature type="domain" description="Helix-hairpin-helix DNA-binding motif class 1" evidence="7">
    <location>
        <begin position="113"/>
        <end position="132"/>
    </location>
</feature>
<comment type="subcellular location">
    <subcellularLocation>
        <location evidence="6">Cytoplasm</location>
    </subcellularLocation>
</comment>
<dbReference type="Pfam" id="PF07499">
    <property type="entry name" value="RuvA_C"/>
    <property type="match status" value="1"/>
</dbReference>
<evidence type="ECO:0000256" key="4">
    <source>
        <dbReference type="ARBA" id="ARBA00023172"/>
    </source>
</evidence>
<comment type="domain">
    <text evidence="6">Has three domains with a flexible linker between the domains II and III and assumes an 'L' shape. Domain III is highly mobile and contacts RuvB.</text>
</comment>
<feature type="domain" description="Helix-hairpin-helix DNA-binding motif class 1" evidence="7">
    <location>
        <begin position="78"/>
        <end position="97"/>
    </location>
</feature>
<comment type="subunit">
    <text evidence="6">Homotetramer. Forms an RuvA(8)-RuvB(12)-Holliday junction (HJ) complex. HJ DNA is sandwiched between 2 RuvA tetramers; dsDNA enters through RuvA and exits via RuvB. An RuvB hexamer assembles on each DNA strand where it exits the tetramer. Each RuvB hexamer is contacted by two RuvA subunits (via domain III) on 2 adjacent RuvB subunits; this complex drives branch migration. In the full resolvosome a probable DNA-RuvA(4)-RuvB(12)-RuvC(2) complex forms which resolves the HJ.</text>
</comment>
<dbReference type="InterPro" id="IPR013849">
    <property type="entry name" value="DNA_helicase_Holl-junc_RuvA_I"/>
</dbReference>
<feature type="region of interest" description="Domain III" evidence="6">
    <location>
        <begin position="153"/>
        <end position="197"/>
    </location>
</feature>
<dbReference type="NCBIfam" id="TIGR00084">
    <property type="entry name" value="ruvA"/>
    <property type="match status" value="1"/>
</dbReference>
<dbReference type="GO" id="GO:0000400">
    <property type="term" value="F:four-way junction DNA binding"/>
    <property type="evidence" value="ECO:0007669"/>
    <property type="project" value="UniProtKB-UniRule"/>
</dbReference>
<keyword evidence="3 6" id="KW-0238">DNA-binding</keyword>
<keyword evidence="1 6" id="KW-0963">Cytoplasm</keyword>
<dbReference type="Gene3D" id="1.10.150.20">
    <property type="entry name" value="5' to 3' exonuclease, C-terminal subdomain"/>
    <property type="match status" value="1"/>
</dbReference>
<dbReference type="GO" id="GO:0009379">
    <property type="term" value="C:Holliday junction helicase complex"/>
    <property type="evidence" value="ECO:0007669"/>
    <property type="project" value="InterPro"/>
</dbReference>
<protein>
    <recommendedName>
        <fullName evidence="6">Holliday junction branch migration complex subunit RuvA</fullName>
    </recommendedName>
</protein>
<evidence type="ECO:0000256" key="2">
    <source>
        <dbReference type="ARBA" id="ARBA00022763"/>
    </source>
</evidence>
<dbReference type="GO" id="GO:0005737">
    <property type="term" value="C:cytoplasm"/>
    <property type="evidence" value="ECO:0007669"/>
    <property type="project" value="UniProtKB-SubCell"/>
</dbReference>
<dbReference type="InterPro" id="IPR012340">
    <property type="entry name" value="NA-bd_OB-fold"/>
</dbReference>
<dbReference type="InterPro" id="IPR003583">
    <property type="entry name" value="Hlx-hairpin-Hlx_DNA-bd_motif"/>
</dbReference>
<evidence type="ECO:0000259" key="7">
    <source>
        <dbReference type="SMART" id="SM00278"/>
    </source>
</evidence>
<reference evidence="8 9" key="1">
    <citation type="journal article" date="2016" name="Nat. Commun.">
        <title>Thousands of microbial genomes shed light on interconnected biogeochemical processes in an aquifer system.</title>
        <authorList>
            <person name="Anantharaman K."/>
            <person name="Brown C.T."/>
            <person name="Hug L.A."/>
            <person name="Sharon I."/>
            <person name="Castelle C.J."/>
            <person name="Probst A.J."/>
            <person name="Thomas B.C."/>
            <person name="Singh A."/>
            <person name="Wilkins M.J."/>
            <person name="Karaoz U."/>
            <person name="Brodie E.L."/>
            <person name="Williams K.H."/>
            <person name="Hubbard S.S."/>
            <person name="Banfield J.F."/>
        </authorList>
    </citation>
    <scope>NUCLEOTIDE SEQUENCE [LARGE SCALE GENOMIC DNA]</scope>
</reference>
<evidence type="ECO:0000256" key="6">
    <source>
        <dbReference type="HAMAP-Rule" id="MF_00031"/>
    </source>
</evidence>
<dbReference type="GO" id="GO:0006310">
    <property type="term" value="P:DNA recombination"/>
    <property type="evidence" value="ECO:0007669"/>
    <property type="project" value="UniProtKB-UniRule"/>
</dbReference>
<dbReference type="Proteomes" id="UP000177040">
    <property type="component" value="Unassembled WGS sequence"/>
</dbReference>
<evidence type="ECO:0000256" key="3">
    <source>
        <dbReference type="ARBA" id="ARBA00023125"/>
    </source>
</evidence>
<accession>A0A1F6N3H0</accession>
<dbReference type="AlphaFoldDB" id="A0A1F6N3H0"/>
<evidence type="ECO:0000313" key="9">
    <source>
        <dbReference type="Proteomes" id="UP000177040"/>
    </source>
</evidence>
<keyword evidence="4 6" id="KW-0233">DNA recombination</keyword>
<comment type="caution">
    <text evidence="6">Lacks conserved residue(s) required for the propagation of feature annotation.</text>
</comment>
<evidence type="ECO:0000256" key="1">
    <source>
        <dbReference type="ARBA" id="ARBA00022490"/>
    </source>
</evidence>
<keyword evidence="8" id="KW-0347">Helicase</keyword>
<dbReference type="GO" id="GO:0009378">
    <property type="term" value="F:four-way junction helicase activity"/>
    <property type="evidence" value="ECO:0007669"/>
    <property type="project" value="InterPro"/>
</dbReference>
<dbReference type="HAMAP" id="MF_00031">
    <property type="entry name" value="DNA_HJ_migration_RuvA"/>
    <property type="match status" value="1"/>
</dbReference>
<gene>
    <name evidence="6" type="primary">ruvA</name>
    <name evidence="8" type="ORF">A2983_04050</name>
</gene>
<comment type="similarity">
    <text evidence="6">Belongs to the RuvA family.</text>
</comment>
<dbReference type="Gene3D" id="1.10.8.10">
    <property type="entry name" value="DNA helicase RuvA subunit, C-terminal domain"/>
    <property type="match status" value="1"/>
</dbReference>
<comment type="function">
    <text evidence="6">The RuvA-RuvB-RuvC complex processes Holliday junction (HJ) DNA during genetic recombination and DNA repair, while the RuvA-RuvB complex plays an important role in the rescue of blocked DNA replication forks via replication fork reversal (RFR). RuvA specifically binds to HJ cruciform DNA, conferring on it an open structure. The RuvB hexamer acts as an ATP-dependent pump, pulling dsDNA into and through the RuvAB complex. HJ branch migration allows RuvC to scan DNA until it finds its consensus sequence, where it cleaves and resolves the cruciform DNA.</text>
</comment>
<organism evidence="8 9">
    <name type="scientific">Candidatus Magasanikbacteria bacterium RIFCSPLOWO2_01_FULL_40_15</name>
    <dbReference type="NCBI Taxonomy" id="1798686"/>
    <lineage>
        <taxon>Bacteria</taxon>
        <taxon>Candidatus Magasanikiibacteriota</taxon>
    </lineage>
</organism>
<dbReference type="InterPro" id="IPR036267">
    <property type="entry name" value="RuvA_C_sf"/>
</dbReference>
<keyword evidence="2 6" id="KW-0227">DNA damage</keyword>
<dbReference type="SUPFAM" id="SSF50249">
    <property type="entry name" value="Nucleic acid-binding proteins"/>
    <property type="match status" value="1"/>
</dbReference>
<name>A0A1F6N3H0_9BACT</name>
<dbReference type="SMART" id="SM00278">
    <property type="entry name" value="HhH1"/>
    <property type="match status" value="2"/>
</dbReference>
<sequence>MIASISGKIIGTTKNGLIVETESGLGYEVQVTPTDKMSGSTSLTTSSTVVRFFTYLKISEQAHDLYGFSTMEAREFFNLLLTVSGIGPKTALNILSLGSIDVIQAAIARGDVTYLTAVQGMGKKTAERVVVELKSKLKSQSLAIDSSVSSGVLGDVVDGLITMGYSSQEAREVVQSLQSEGKTSEVLLREALQMLAR</sequence>
<dbReference type="Pfam" id="PF14520">
    <property type="entry name" value="HHH_5"/>
    <property type="match status" value="1"/>
</dbReference>
<proteinExistence type="inferred from homology"/>
<dbReference type="Pfam" id="PF01330">
    <property type="entry name" value="RuvA_N"/>
    <property type="match status" value="1"/>
</dbReference>
<evidence type="ECO:0000313" key="8">
    <source>
        <dbReference type="EMBL" id="OGH78298.1"/>
    </source>
</evidence>
<dbReference type="Gene3D" id="2.40.50.140">
    <property type="entry name" value="Nucleic acid-binding proteins"/>
    <property type="match status" value="1"/>
</dbReference>
<dbReference type="CDD" id="cd14332">
    <property type="entry name" value="UBA_RuvA_C"/>
    <property type="match status" value="1"/>
</dbReference>
<dbReference type="SUPFAM" id="SSF47781">
    <property type="entry name" value="RuvA domain 2-like"/>
    <property type="match status" value="1"/>
</dbReference>
<dbReference type="GO" id="GO:0048476">
    <property type="term" value="C:Holliday junction resolvase complex"/>
    <property type="evidence" value="ECO:0007669"/>
    <property type="project" value="UniProtKB-UniRule"/>
</dbReference>
<dbReference type="InterPro" id="IPR011114">
    <property type="entry name" value="RuvA_C"/>
</dbReference>